<evidence type="ECO:0000259" key="7">
    <source>
        <dbReference type="Pfam" id="PF00496"/>
    </source>
</evidence>
<keyword evidence="5" id="KW-0653">Protein transport</keyword>
<dbReference type="RefSeq" id="WP_057151986.1">
    <property type="nucleotide sequence ID" value="NZ_AYZM01000105.1"/>
</dbReference>
<evidence type="ECO:0000256" key="4">
    <source>
        <dbReference type="ARBA" id="ARBA00022729"/>
    </source>
</evidence>
<dbReference type="GO" id="GO:0030288">
    <property type="term" value="C:outer membrane-bounded periplasmic space"/>
    <property type="evidence" value="ECO:0007669"/>
    <property type="project" value="UniProtKB-ARBA"/>
</dbReference>
<dbReference type="Proteomes" id="UP000051442">
    <property type="component" value="Unassembled WGS sequence"/>
</dbReference>
<dbReference type="Gene3D" id="3.10.105.10">
    <property type="entry name" value="Dipeptide-binding Protein, Domain 3"/>
    <property type="match status" value="1"/>
</dbReference>
<dbReference type="GO" id="GO:1904680">
    <property type="term" value="F:peptide transmembrane transporter activity"/>
    <property type="evidence" value="ECO:0007669"/>
    <property type="project" value="TreeGrafter"/>
</dbReference>
<dbReference type="GO" id="GO:0043190">
    <property type="term" value="C:ATP-binding cassette (ABC) transporter complex"/>
    <property type="evidence" value="ECO:0007669"/>
    <property type="project" value="InterPro"/>
</dbReference>
<evidence type="ECO:0000256" key="3">
    <source>
        <dbReference type="ARBA" id="ARBA00022448"/>
    </source>
</evidence>
<dbReference type="STRING" id="1423804.FD14_GL000963"/>
<keyword evidence="5" id="KW-0571">Peptide transport</keyword>
<comment type="subcellular location">
    <subcellularLocation>
        <location evidence="1">Cell envelope</location>
    </subcellularLocation>
</comment>
<gene>
    <name evidence="8" type="ORF">FD14_GL000963</name>
</gene>
<dbReference type="PANTHER" id="PTHR30290:SF10">
    <property type="entry name" value="PERIPLASMIC OLIGOPEPTIDE-BINDING PROTEIN-RELATED"/>
    <property type="match status" value="1"/>
</dbReference>
<protein>
    <submittedName>
        <fullName evidence="8">ABC transporter periplasmic protein</fullName>
    </submittedName>
</protein>
<evidence type="ECO:0000313" key="8">
    <source>
        <dbReference type="EMBL" id="KRN21779.1"/>
    </source>
</evidence>
<keyword evidence="9" id="KW-1185">Reference proteome</keyword>
<keyword evidence="4 6" id="KW-0732">Signal</keyword>
<dbReference type="Pfam" id="PF00496">
    <property type="entry name" value="SBP_bac_5"/>
    <property type="match status" value="1"/>
</dbReference>
<dbReference type="SUPFAM" id="SSF53850">
    <property type="entry name" value="Periplasmic binding protein-like II"/>
    <property type="match status" value="1"/>
</dbReference>
<dbReference type="InterPro" id="IPR000914">
    <property type="entry name" value="SBP_5_dom"/>
</dbReference>
<comment type="caution">
    <text evidence="8">The sequence shown here is derived from an EMBL/GenBank/DDBJ whole genome shotgun (WGS) entry which is preliminary data.</text>
</comment>
<feature type="domain" description="Solute-binding protein family 5" evidence="7">
    <location>
        <begin position="77"/>
        <end position="464"/>
    </location>
</feature>
<evidence type="ECO:0000256" key="2">
    <source>
        <dbReference type="ARBA" id="ARBA00005695"/>
    </source>
</evidence>
<dbReference type="FunFam" id="3.10.105.10:FF:000001">
    <property type="entry name" value="Oligopeptide ABC transporter, oligopeptide-binding protein"/>
    <property type="match status" value="1"/>
</dbReference>
<proteinExistence type="inferred from homology"/>
<accession>A0A0R2F0F7</accession>
<feature type="signal peptide" evidence="6">
    <location>
        <begin position="1"/>
        <end position="22"/>
    </location>
</feature>
<evidence type="ECO:0000256" key="5">
    <source>
        <dbReference type="ARBA" id="ARBA00022856"/>
    </source>
</evidence>
<dbReference type="PANTHER" id="PTHR30290">
    <property type="entry name" value="PERIPLASMIC BINDING COMPONENT OF ABC TRANSPORTER"/>
    <property type="match status" value="1"/>
</dbReference>
<organism evidence="8 9">
    <name type="scientific">Secundilactobacillus similis DSM 23365 = JCM 2765</name>
    <dbReference type="NCBI Taxonomy" id="1423804"/>
    <lineage>
        <taxon>Bacteria</taxon>
        <taxon>Bacillati</taxon>
        <taxon>Bacillota</taxon>
        <taxon>Bacilli</taxon>
        <taxon>Lactobacillales</taxon>
        <taxon>Lactobacillaceae</taxon>
        <taxon>Secundilactobacillus</taxon>
    </lineage>
</organism>
<evidence type="ECO:0000256" key="1">
    <source>
        <dbReference type="ARBA" id="ARBA00004196"/>
    </source>
</evidence>
<sequence>MKLNRMLTVTLGAASIALLLGACGSKSSSSSSKQVVTMPADAQLSTMDLSKSTAVATFNTLNNTNEGLYRLGKDSKAEPGMATKETVSKDGLTYTFNIRKNTKWSNGDALTAADFVYSWKRTVNPKTGSQYGYLFSGIKNADAIMNNKMAASKLGIKALGKYKLQITLEKQIPYFKLLLGFPVFYPQDQKVVEKWGSQYGTRSNRLVYNGPFKLAGWNGTGNTWKLVKNNNYWDKKSVKLNGVDYQVVKDKQTGLNQYNQKKLTAVNLSGQQAKNLKSNSDYIERMESSCYYLSLNQKMKLFKNKKIRQAFSMAVNRNTLVNKVLNDGSINTGSFVSKGLAVNPKTGKDFTADATMPATVKYNPTKAKQLWKEGLQELGMSGKTIKLTLLAGDDDSTKQVTQYLQSNLQKNLPGLKITNNNLPSANVLAKQSSHSFQITLSDWFADFSDPITFLNILTTGNSSNQSQWSNKEYDKLIKASSTTDASNPEARWNDMVKAQNVLLDDAGIAPLYQSSAPWLMNSKLKDLVYNTAGANYNFKTAYFK</sequence>
<dbReference type="InterPro" id="IPR039424">
    <property type="entry name" value="SBP_5"/>
</dbReference>
<dbReference type="InterPro" id="IPR030678">
    <property type="entry name" value="Peptide/Ni-bd"/>
</dbReference>
<evidence type="ECO:0000256" key="6">
    <source>
        <dbReference type="SAM" id="SignalP"/>
    </source>
</evidence>
<dbReference type="Gene3D" id="3.90.76.10">
    <property type="entry name" value="Dipeptide-binding Protein, Domain 1"/>
    <property type="match status" value="1"/>
</dbReference>
<feature type="chain" id="PRO_5039047768" evidence="6">
    <location>
        <begin position="23"/>
        <end position="544"/>
    </location>
</feature>
<evidence type="ECO:0000313" key="9">
    <source>
        <dbReference type="Proteomes" id="UP000051442"/>
    </source>
</evidence>
<dbReference type="PATRIC" id="fig|1423804.4.peg.1034"/>
<dbReference type="Gene3D" id="3.40.190.10">
    <property type="entry name" value="Periplasmic binding protein-like II"/>
    <property type="match status" value="1"/>
</dbReference>
<dbReference type="PIRSF" id="PIRSF002741">
    <property type="entry name" value="MppA"/>
    <property type="match status" value="1"/>
</dbReference>
<name>A0A0R2F0F7_9LACO</name>
<keyword evidence="3" id="KW-0813">Transport</keyword>
<dbReference type="FunFam" id="3.90.76.10:FF:000001">
    <property type="entry name" value="Oligopeptide ABC transporter substrate-binding protein"/>
    <property type="match status" value="1"/>
</dbReference>
<dbReference type="PROSITE" id="PS51257">
    <property type="entry name" value="PROKAR_LIPOPROTEIN"/>
    <property type="match status" value="1"/>
</dbReference>
<comment type="similarity">
    <text evidence="2">Belongs to the bacterial solute-binding protein 5 family.</text>
</comment>
<dbReference type="GO" id="GO:0015833">
    <property type="term" value="P:peptide transport"/>
    <property type="evidence" value="ECO:0007669"/>
    <property type="project" value="UniProtKB-KW"/>
</dbReference>
<reference evidence="8 9" key="1">
    <citation type="journal article" date="2015" name="Genome Announc.">
        <title>Expanding the biotechnology potential of lactobacilli through comparative genomics of 213 strains and associated genera.</title>
        <authorList>
            <person name="Sun Z."/>
            <person name="Harris H.M."/>
            <person name="McCann A."/>
            <person name="Guo C."/>
            <person name="Argimon S."/>
            <person name="Zhang W."/>
            <person name="Yang X."/>
            <person name="Jeffery I.B."/>
            <person name="Cooney J.C."/>
            <person name="Kagawa T.F."/>
            <person name="Liu W."/>
            <person name="Song Y."/>
            <person name="Salvetti E."/>
            <person name="Wrobel A."/>
            <person name="Rasinkangas P."/>
            <person name="Parkhill J."/>
            <person name="Rea M.C."/>
            <person name="O'Sullivan O."/>
            <person name="Ritari J."/>
            <person name="Douillard F.P."/>
            <person name="Paul Ross R."/>
            <person name="Yang R."/>
            <person name="Briner A.E."/>
            <person name="Felis G.E."/>
            <person name="de Vos W.M."/>
            <person name="Barrangou R."/>
            <person name="Klaenhammer T.R."/>
            <person name="Caufield P.W."/>
            <person name="Cui Y."/>
            <person name="Zhang H."/>
            <person name="O'Toole P.W."/>
        </authorList>
    </citation>
    <scope>NUCLEOTIDE SEQUENCE [LARGE SCALE GENOMIC DNA]</scope>
    <source>
        <strain evidence="8 9">DSM 23365</strain>
    </source>
</reference>
<dbReference type="AlphaFoldDB" id="A0A0R2F0F7"/>
<dbReference type="OrthoDB" id="403896at2"/>
<dbReference type="EMBL" id="AYZM01000105">
    <property type="protein sequence ID" value="KRN21779.1"/>
    <property type="molecule type" value="Genomic_DNA"/>
</dbReference>
<dbReference type="CDD" id="cd08504">
    <property type="entry name" value="PBP2_OppA"/>
    <property type="match status" value="1"/>
</dbReference>